<keyword evidence="1" id="KW-1133">Transmembrane helix</keyword>
<feature type="transmembrane region" description="Helical" evidence="1">
    <location>
        <begin position="64"/>
        <end position="85"/>
    </location>
</feature>
<keyword evidence="1" id="KW-0812">Transmembrane</keyword>
<protein>
    <submittedName>
        <fullName evidence="2">Peptide synthetase MbtE (Peptide synthase)</fullName>
    </submittedName>
</protein>
<sequence>MLFLNIPAYYSDAMGSHAWDAKAVQYGIGVGCVGTVACILLAVERGCAGGSGTLREWKLVANSSHVEAGFLLAFTVVLSPCAPRLGHAIATVGWEGLMWKIVAVPAQTFLTALPAFIVVMSMLWLMSPRPVVIVREDGDSYMA</sequence>
<feature type="transmembrane region" description="Helical" evidence="1">
    <location>
        <begin position="97"/>
        <end position="125"/>
    </location>
</feature>
<gene>
    <name evidence="2" type="primary">I6Y0L1</name>
</gene>
<dbReference type="AlphaFoldDB" id="A0A5K1K0M1"/>
<dbReference type="EMBL" id="LR727246">
    <property type="protein sequence ID" value="VWO98880.1"/>
    <property type="molecule type" value="Genomic_DNA"/>
</dbReference>
<organism evidence="2">
    <name type="scientific">Ganoderma boninense</name>
    <dbReference type="NCBI Taxonomy" id="34458"/>
    <lineage>
        <taxon>Eukaryota</taxon>
        <taxon>Fungi</taxon>
        <taxon>Dikarya</taxon>
        <taxon>Basidiomycota</taxon>
        <taxon>Agaricomycotina</taxon>
        <taxon>Agaricomycetes</taxon>
        <taxon>Polyporales</taxon>
        <taxon>Polyporaceae</taxon>
        <taxon>Ganoderma</taxon>
    </lineage>
</organism>
<name>A0A5K1K0M1_9APHY</name>
<reference evidence="2" key="1">
    <citation type="submission" date="2019-10" db="EMBL/GenBank/DDBJ databases">
        <authorList>
            <person name="Nor Muhammad N."/>
        </authorList>
    </citation>
    <scope>NUCLEOTIDE SEQUENCE</scope>
</reference>
<accession>A0A5K1K0M1</accession>
<feature type="transmembrane region" description="Helical" evidence="1">
    <location>
        <begin position="23"/>
        <end position="43"/>
    </location>
</feature>
<evidence type="ECO:0000313" key="2">
    <source>
        <dbReference type="EMBL" id="VWO98880.1"/>
    </source>
</evidence>
<keyword evidence="1" id="KW-0472">Membrane</keyword>
<evidence type="ECO:0000256" key="1">
    <source>
        <dbReference type="SAM" id="Phobius"/>
    </source>
</evidence>
<proteinExistence type="predicted"/>